<sequence>MLELRVHGVNNTTPAALLDVPADSVKLKSGDKLGSFWQSTAAAAEGKHGHVPAGITREAYSWGGMVRTTPQFGSSGAGGKIAAVGARVFYALILPFSIGNAVQWARRLTQPGDSKGRKRWIAITAGIARVFGLILTLLFTTTLATLAIDIGALQCAADASRCEPLKSVFEPMEGWSPGQRVALMALVPVAGVAILWAISAVSRLRYDVLPGMEDNAAEPGAADKVEADKVDDKPQVPDGAEPAPAVAPAGAVLSIPGFWSNRVTRHLARAHLAAAVCLVAAFAAVQASLGWRTTCAGVDLSATCMDVPQDGWFWPYAVLAWAAALLLVIAVLLVAILPTMTIQPEEERRAKWPNWMSILVLVLSFVMLGVILLLLAFGPTAPDLTGGVPATTPDRLYGAGNTPLVLVIAGAVCALSGVSWRPAAGRWKTAWAGCGPAVFMTLALALAAGSSAIAVVMIGDWLNGSKGPTALLGWTQGDVPEPPGRIDLDWTDTSGATGEVSIGGPAPEAMGLEISRSYVALGALILLGLIVSVLIFLAIAFLRPRDVTDRAEAWGAPPAIAIDVPGGGVLPPSPRALLSRIQAKRRAAARLHLAEAGAGVVSITLAVSIVIAIAWTWWATAESRTLWSVGGNEQLIVNFLDIGMLALAGVGLLLVGVLAAGASSGATRPLGIVWDIACYLPQTGHPFGPPCYAERAVPEIAGRLNAWLRRPDRRAVLAAHSMGGVLAVSSLGVLASVESTRSQLSRISLLTFGIQLRPFFGRMLPELLGPDVLGIQPVQRPRLWAADPWMKDFEAQQNALALPRNVASTAAMPVGRLDGTLVTDGNSDGTPIRWVSLWRATDPLGFPVMSTVIEPTDASWHNDVDRYAAELDLSGYMVEVGAHGEYYRAKSYDDALRQLAGVPPWSAP</sequence>
<feature type="transmembrane region" description="Helical" evidence="1">
    <location>
        <begin position="313"/>
        <end position="337"/>
    </location>
</feature>
<comment type="caution">
    <text evidence="2">The sequence shown here is derived from an EMBL/GenBank/DDBJ whole genome shotgun (WGS) entry which is preliminary data.</text>
</comment>
<feature type="transmembrane region" description="Helical" evidence="1">
    <location>
        <begin position="430"/>
        <end position="458"/>
    </location>
</feature>
<feature type="transmembrane region" description="Helical" evidence="1">
    <location>
        <begin position="181"/>
        <end position="202"/>
    </location>
</feature>
<gene>
    <name evidence="2" type="ORF">GCM10009777_16980</name>
</gene>
<dbReference type="Proteomes" id="UP001500326">
    <property type="component" value="Unassembled WGS sequence"/>
</dbReference>
<keyword evidence="3" id="KW-1185">Reference proteome</keyword>
<keyword evidence="1" id="KW-0472">Membrane</keyword>
<feature type="transmembrane region" description="Helical" evidence="1">
    <location>
        <begin position="715"/>
        <end position="737"/>
    </location>
</feature>
<protein>
    <recommendedName>
        <fullName evidence="4">Integral membrane protein</fullName>
    </recommendedName>
</protein>
<feature type="transmembrane region" description="Helical" evidence="1">
    <location>
        <begin position="81"/>
        <end position="99"/>
    </location>
</feature>
<reference evidence="3" key="1">
    <citation type="journal article" date="2019" name="Int. J. Syst. Evol. Microbiol.">
        <title>The Global Catalogue of Microorganisms (GCM) 10K type strain sequencing project: providing services to taxonomists for standard genome sequencing and annotation.</title>
        <authorList>
            <consortium name="The Broad Institute Genomics Platform"/>
            <consortium name="The Broad Institute Genome Sequencing Center for Infectious Disease"/>
            <person name="Wu L."/>
            <person name="Ma J."/>
        </authorList>
    </citation>
    <scope>NUCLEOTIDE SEQUENCE [LARGE SCALE GENOMIC DNA]</scope>
    <source>
        <strain evidence="3">JCM 14902</strain>
    </source>
</reference>
<feature type="transmembrane region" description="Helical" evidence="1">
    <location>
        <begin position="397"/>
        <end position="418"/>
    </location>
</feature>
<feature type="transmembrane region" description="Helical" evidence="1">
    <location>
        <begin position="358"/>
        <end position="377"/>
    </location>
</feature>
<feature type="transmembrane region" description="Helical" evidence="1">
    <location>
        <begin position="635"/>
        <end position="660"/>
    </location>
</feature>
<feature type="transmembrane region" description="Helical" evidence="1">
    <location>
        <begin position="120"/>
        <end position="139"/>
    </location>
</feature>
<feature type="transmembrane region" description="Helical" evidence="1">
    <location>
        <begin position="593"/>
        <end position="615"/>
    </location>
</feature>
<keyword evidence="1" id="KW-1133">Transmembrane helix</keyword>
<evidence type="ECO:0008006" key="4">
    <source>
        <dbReference type="Google" id="ProtNLM"/>
    </source>
</evidence>
<evidence type="ECO:0000313" key="2">
    <source>
        <dbReference type="EMBL" id="GAA1983681.1"/>
    </source>
</evidence>
<accession>A0ABP5DNN8</accession>
<feature type="transmembrane region" description="Helical" evidence="1">
    <location>
        <begin position="518"/>
        <end position="542"/>
    </location>
</feature>
<proteinExistence type="predicted"/>
<dbReference type="RefSeq" id="WP_344060450.1">
    <property type="nucleotide sequence ID" value="NZ_BAAAOH010000001.1"/>
</dbReference>
<dbReference type="EMBL" id="BAAAOH010000001">
    <property type="protein sequence ID" value="GAA1983681.1"/>
    <property type="molecule type" value="Genomic_DNA"/>
</dbReference>
<keyword evidence="1" id="KW-0812">Transmembrane</keyword>
<feature type="transmembrane region" description="Helical" evidence="1">
    <location>
        <begin position="272"/>
        <end position="293"/>
    </location>
</feature>
<organism evidence="2 3">
    <name type="scientific">Microbacterium pumilum</name>
    <dbReference type="NCBI Taxonomy" id="344165"/>
    <lineage>
        <taxon>Bacteria</taxon>
        <taxon>Bacillati</taxon>
        <taxon>Actinomycetota</taxon>
        <taxon>Actinomycetes</taxon>
        <taxon>Micrococcales</taxon>
        <taxon>Microbacteriaceae</taxon>
        <taxon>Microbacterium</taxon>
    </lineage>
</organism>
<name>A0ABP5DNN8_9MICO</name>
<evidence type="ECO:0000313" key="3">
    <source>
        <dbReference type="Proteomes" id="UP001500326"/>
    </source>
</evidence>
<evidence type="ECO:0000256" key="1">
    <source>
        <dbReference type="SAM" id="Phobius"/>
    </source>
</evidence>